<dbReference type="EMBL" id="JXTB01000001">
    <property type="protein sequence ID" value="PON80773.1"/>
    <property type="molecule type" value="Genomic_DNA"/>
</dbReference>
<name>A0A2P5E5F7_PARAD</name>
<keyword evidence="3" id="KW-1185">Reference proteome</keyword>
<dbReference type="AlphaFoldDB" id="A0A2P5E5F7"/>
<proteinExistence type="predicted"/>
<sequence>MSVLFSRDNRLNTVFLVLELLVLFLPPPKVTGPRLKRKTLLGDAVYVSSFLVVECHRSPRLELL</sequence>
<evidence type="ECO:0008006" key="4">
    <source>
        <dbReference type="Google" id="ProtNLM"/>
    </source>
</evidence>
<feature type="chain" id="PRO_5015113049" description="Transmembrane protein" evidence="1">
    <location>
        <begin position="33"/>
        <end position="64"/>
    </location>
</feature>
<reference evidence="3" key="1">
    <citation type="submission" date="2016-06" db="EMBL/GenBank/DDBJ databases">
        <title>Parallel loss of symbiosis genes in relatives of nitrogen-fixing non-legume Parasponia.</title>
        <authorList>
            <person name="Van Velzen R."/>
            <person name="Holmer R."/>
            <person name="Bu F."/>
            <person name="Rutten L."/>
            <person name="Van Zeijl A."/>
            <person name="Liu W."/>
            <person name="Santuari L."/>
            <person name="Cao Q."/>
            <person name="Sharma T."/>
            <person name="Shen D."/>
            <person name="Roswanjaya Y."/>
            <person name="Wardhani T."/>
            <person name="Kalhor M.S."/>
            <person name="Jansen J."/>
            <person name="Van den Hoogen J."/>
            <person name="Gungor B."/>
            <person name="Hartog M."/>
            <person name="Hontelez J."/>
            <person name="Verver J."/>
            <person name="Yang W.-C."/>
            <person name="Schijlen E."/>
            <person name="Repin R."/>
            <person name="Schilthuizen M."/>
            <person name="Schranz E."/>
            <person name="Heidstra R."/>
            <person name="Miyata K."/>
            <person name="Fedorova E."/>
            <person name="Kohlen W."/>
            <person name="Bisseling T."/>
            <person name="Smit S."/>
            <person name="Geurts R."/>
        </authorList>
    </citation>
    <scope>NUCLEOTIDE SEQUENCE [LARGE SCALE GENOMIC DNA]</scope>
    <source>
        <strain evidence="3">cv. WU1-14</strain>
    </source>
</reference>
<protein>
    <recommendedName>
        <fullName evidence="4">Transmembrane protein</fullName>
    </recommendedName>
</protein>
<gene>
    <name evidence="2" type="ORF">PanWU01x14_003290</name>
</gene>
<evidence type="ECO:0000313" key="3">
    <source>
        <dbReference type="Proteomes" id="UP000237105"/>
    </source>
</evidence>
<accession>A0A2P5E5F7</accession>
<comment type="caution">
    <text evidence="2">The sequence shown here is derived from an EMBL/GenBank/DDBJ whole genome shotgun (WGS) entry which is preliminary data.</text>
</comment>
<evidence type="ECO:0000313" key="2">
    <source>
        <dbReference type="EMBL" id="PON80773.1"/>
    </source>
</evidence>
<evidence type="ECO:0000256" key="1">
    <source>
        <dbReference type="SAM" id="SignalP"/>
    </source>
</evidence>
<organism evidence="2 3">
    <name type="scientific">Parasponia andersonii</name>
    <name type="common">Sponia andersonii</name>
    <dbReference type="NCBI Taxonomy" id="3476"/>
    <lineage>
        <taxon>Eukaryota</taxon>
        <taxon>Viridiplantae</taxon>
        <taxon>Streptophyta</taxon>
        <taxon>Embryophyta</taxon>
        <taxon>Tracheophyta</taxon>
        <taxon>Spermatophyta</taxon>
        <taxon>Magnoliopsida</taxon>
        <taxon>eudicotyledons</taxon>
        <taxon>Gunneridae</taxon>
        <taxon>Pentapetalae</taxon>
        <taxon>rosids</taxon>
        <taxon>fabids</taxon>
        <taxon>Rosales</taxon>
        <taxon>Cannabaceae</taxon>
        <taxon>Parasponia</taxon>
    </lineage>
</organism>
<dbReference type="Proteomes" id="UP000237105">
    <property type="component" value="Unassembled WGS sequence"/>
</dbReference>
<keyword evidence="1" id="KW-0732">Signal</keyword>
<feature type="signal peptide" evidence="1">
    <location>
        <begin position="1"/>
        <end position="32"/>
    </location>
</feature>